<evidence type="ECO:0000313" key="2">
    <source>
        <dbReference type="EMBL" id="GIZ02701.1"/>
    </source>
</evidence>
<gene>
    <name evidence="2" type="ORF">CEXT_778801</name>
</gene>
<organism evidence="2 3">
    <name type="scientific">Caerostris extrusa</name>
    <name type="common">Bark spider</name>
    <name type="synonym">Caerostris bankana</name>
    <dbReference type="NCBI Taxonomy" id="172846"/>
    <lineage>
        <taxon>Eukaryota</taxon>
        <taxon>Metazoa</taxon>
        <taxon>Ecdysozoa</taxon>
        <taxon>Arthropoda</taxon>
        <taxon>Chelicerata</taxon>
        <taxon>Arachnida</taxon>
        <taxon>Araneae</taxon>
        <taxon>Araneomorphae</taxon>
        <taxon>Entelegynae</taxon>
        <taxon>Araneoidea</taxon>
        <taxon>Araneidae</taxon>
        <taxon>Caerostris</taxon>
    </lineage>
</organism>
<evidence type="ECO:0000313" key="3">
    <source>
        <dbReference type="Proteomes" id="UP001054945"/>
    </source>
</evidence>
<dbReference type="EMBL" id="BPLR01018845">
    <property type="protein sequence ID" value="GIZ02701.1"/>
    <property type="molecule type" value="Genomic_DNA"/>
</dbReference>
<keyword evidence="1" id="KW-0732">Signal</keyword>
<comment type="caution">
    <text evidence="2">The sequence shown here is derived from an EMBL/GenBank/DDBJ whole genome shotgun (WGS) entry which is preliminary data.</text>
</comment>
<reference evidence="2 3" key="1">
    <citation type="submission" date="2021-06" db="EMBL/GenBank/DDBJ databases">
        <title>Caerostris extrusa draft genome.</title>
        <authorList>
            <person name="Kono N."/>
            <person name="Arakawa K."/>
        </authorList>
    </citation>
    <scope>NUCLEOTIDE SEQUENCE [LARGE SCALE GENOMIC DNA]</scope>
</reference>
<name>A0AAV4Y5H1_CAEEX</name>
<feature type="chain" id="PRO_5043865011" evidence="1">
    <location>
        <begin position="18"/>
        <end position="91"/>
    </location>
</feature>
<sequence>MLLLYVFQVIHSPSIRACQIPNRHSSNQQCLERNLSCSCKAWRAKSHLIKPYYLISNLSRVDLKSAILRCLEFLSLLIAMLDCKDTRNKDV</sequence>
<dbReference type="AlphaFoldDB" id="A0AAV4Y5H1"/>
<dbReference type="Proteomes" id="UP001054945">
    <property type="component" value="Unassembled WGS sequence"/>
</dbReference>
<accession>A0AAV4Y5H1</accession>
<keyword evidence="3" id="KW-1185">Reference proteome</keyword>
<protein>
    <submittedName>
        <fullName evidence="2">Uncharacterized protein</fullName>
    </submittedName>
</protein>
<feature type="signal peptide" evidence="1">
    <location>
        <begin position="1"/>
        <end position="17"/>
    </location>
</feature>
<proteinExistence type="predicted"/>
<evidence type="ECO:0000256" key="1">
    <source>
        <dbReference type="SAM" id="SignalP"/>
    </source>
</evidence>